<evidence type="ECO:0000313" key="7">
    <source>
        <dbReference type="Proteomes" id="UP000646365"/>
    </source>
</evidence>
<comment type="caution">
    <text evidence="6">The sequence shown here is derived from an EMBL/GenBank/DDBJ whole genome shotgun (WGS) entry which is preliminary data.</text>
</comment>
<evidence type="ECO:0000313" key="6">
    <source>
        <dbReference type="EMBL" id="GGF49120.1"/>
    </source>
</evidence>
<protein>
    <submittedName>
        <fullName evidence="6">IclR family transcriptional regulator</fullName>
    </submittedName>
</protein>
<dbReference type="AlphaFoldDB" id="A0A8J2Z1H0"/>
<sequence length="255" mass="27643">MSTTLRKSLRILESLALSDTPRGISELSREIKLNKSAVQRIFQTLLEEGYIEKTADTSRYKPTLRIWELGSRVIAQNEVRRLIHPILRYAAKSSELTTYFAWADYPDIIYLDKIDGEKGRPNSSDPGQRIPMHAAASGRAILAFFDEAQIEGVLADLVNGAGDGASAVELRDELRLTRQRLFACSQRGAAARISSIAAPVWGQGALPVGSVVLTSDSVTLPQSDFDRVGAVAISIAEQATRVLGGSYPATASDAP</sequence>
<dbReference type="InterPro" id="IPR029016">
    <property type="entry name" value="GAF-like_dom_sf"/>
</dbReference>
<dbReference type="InterPro" id="IPR014757">
    <property type="entry name" value="Tscrpt_reg_IclR_C"/>
</dbReference>
<feature type="domain" description="IclR-ED" evidence="5">
    <location>
        <begin position="65"/>
        <end position="245"/>
    </location>
</feature>
<reference evidence="6" key="2">
    <citation type="submission" date="2020-09" db="EMBL/GenBank/DDBJ databases">
        <authorList>
            <person name="Sun Q."/>
            <person name="Zhou Y."/>
        </authorList>
    </citation>
    <scope>NUCLEOTIDE SEQUENCE</scope>
    <source>
        <strain evidence="6">CGMCC 1.15725</strain>
    </source>
</reference>
<dbReference type="EMBL" id="BMJQ01000029">
    <property type="protein sequence ID" value="GGF49120.1"/>
    <property type="molecule type" value="Genomic_DNA"/>
</dbReference>
<dbReference type="Gene3D" id="3.30.450.40">
    <property type="match status" value="1"/>
</dbReference>
<dbReference type="SUPFAM" id="SSF55781">
    <property type="entry name" value="GAF domain-like"/>
    <property type="match status" value="1"/>
</dbReference>
<organism evidence="6 7">
    <name type="scientific">Aliidongia dinghuensis</name>
    <dbReference type="NCBI Taxonomy" id="1867774"/>
    <lineage>
        <taxon>Bacteria</taxon>
        <taxon>Pseudomonadati</taxon>
        <taxon>Pseudomonadota</taxon>
        <taxon>Alphaproteobacteria</taxon>
        <taxon>Rhodospirillales</taxon>
        <taxon>Dongiaceae</taxon>
        <taxon>Aliidongia</taxon>
    </lineage>
</organism>
<evidence type="ECO:0000256" key="2">
    <source>
        <dbReference type="ARBA" id="ARBA00023125"/>
    </source>
</evidence>
<evidence type="ECO:0000259" key="4">
    <source>
        <dbReference type="PROSITE" id="PS51077"/>
    </source>
</evidence>
<dbReference type="RefSeq" id="WP_189052317.1">
    <property type="nucleotide sequence ID" value="NZ_BMJQ01000029.1"/>
</dbReference>
<dbReference type="PANTHER" id="PTHR30136:SF35">
    <property type="entry name" value="HTH-TYPE TRANSCRIPTIONAL REGULATOR RV1719"/>
    <property type="match status" value="1"/>
</dbReference>
<keyword evidence="2" id="KW-0238">DNA-binding</keyword>
<dbReference type="GO" id="GO:0003677">
    <property type="term" value="F:DNA binding"/>
    <property type="evidence" value="ECO:0007669"/>
    <property type="project" value="UniProtKB-KW"/>
</dbReference>
<dbReference type="InterPro" id="IPR036388">
    <property type="entry name" value="WH-like_DNA-bd_sf"/>
</dbReference>
<dbReference type="InterPro" id="IPR036390">
    <property type="entry name" value="WH_DNA-bd_sf"/>
</dbReference>
<dbReference type="GO" id="GO:0003700">
    <property type="term" value="F:DNA-binding transcription factor activity"/>
    <property type="evidence" value="ECO:0007669"/>
    <property type="project" value="TreeGrafter"/>
</dbReference>
<dbReference type="PROSITE" id="PS51077">
    <property type="entry name" value="HTH_ICLR"/>
    <property type="match status" value="1"/>
</dbReference>
<dbReference type="PANTHER" id="PTHR30136">
    <property type="entry name" value="HELIX-TURN-HELIX TRANSCRIPTIONAL REGULATOR, ICLR FAMILY"/>
    <property type="match status" value="1"/>
</dbReference>
<name>A0A8J2Z1H0_9PROT</name>
<dbReference type="InterPro" id="IPR050707">
    <property type="entry name" value="HTH_MetabolicPath_Reg"/>
</dbReference>
<evidence type="ECO:0000256" key="3">
    <source>
        <dbReference type="ARBA" id="ARBA00023163"/>
    </source>
</evidence>
<dbReference type="InterPro" id="IPR005471">
    <property type="entry name" value="Tscrpt_reg_IclR_N"/>
</dbReference>
<dbReference type="Pfam" id="PF01614">
    <property type="entry name" value="IclR_C"/>
    <property type="match status" value="1"/>
</dbReference>
<feature type="domain" description="HTH iclR-type" evidence="4">
    <location>
        <begin position="2"/>
        <end position="64"/>
    </location>
</feature>
<evidence type="ECO:0000256" key="1">
    <source>
        <dbReference type="ARBA" id="ARBA00023015"/>
    </source>
</evidence>
<evidence type="ECO:0000259" key="5">
    <source>
        <dbReference type="PROSITE" id="PS51078"/>
    </source>
</evidence>
<proteinExistence type="predicted"/>
<dbReference type="Gene3D" id="1.10.10.10">
    <property type="entry name" value="Winged helix-like DNA-binding domain superfamily/Winged helix DNA-binding domain"/>
    <property type="match status" value="1"/>
</dbReference>
<dbReference type="Proteomes" id="UP000646365">
    <property type="component" value="Unassembled WGS sequence"/>
</dbReference>
<accession>A0A8J2Z1H0</accession>
<reference evidence="6" key="1">
    <citation type="journal article" date="2014" name="Int. J. Syst. Evol. Microbiol.">
        <title>Complete genome sequence of Corynebacterium casei LMG S-19264T (=DSM 44701T), isolated from a smear-ripened cheese.</title>
        <authorList>
            <consortium name="US DOE Joint Genome Institute (JGI-PGF)"/>
            <person name="Walter F."/>
            <person name="Albersmeier A."/>
            <person name="Kalinowski J."/>
            <person name="Ruckert C."/>
        </authorList>
    </citation>
    <scope>NUCLEOTIDE SEQUENCE</scope>
    <source>
        <strain evidence="6">CGMCC 1.15725</strain>
    </source>
</reference>
<dbReference type="GO" id="GO:0045892">
    <property type="term" value="P:negative regulation of DNA-templated transcription"/>
    <property type="evidence" value="ECO:0007669"/>
    <property type="project" value="TreeGrafter"/>
</dbReference>
<keyword evidence="3" id="KW-0804">Transcription</keyword>
<gene>
    <name evidence="6" type="ORF">GCM10011611_64390</name>
</gene>
<dbReference type="PROSITE" id="PS51078">
    <property type="entry name" value="ICLR_ED"/>
    <property type="match status" value="1"/>
</dbReference>
<dbReference type="SUPFAM" id="SSF46785">
    <property type="entry name" value="Winged helix' DNA-binding domain"/>
    <property type="match status" value="1"/>
</dbReference>
<keyword evidence="7" id="KW-1185">Reference proteome</keyword>
<keyword evidence="1" id="KW-0805">Transcription regulation</keyword>
<dbReference type="Pfam" id="PF09339">
    <property type="entry name" value="HTH_IclR"/>
    <property type="match status" value="1"/>
</dbReference>
<dbReference type="SMART" id="SM00346">
    <property type="entry name" value="HTH_ICLR"/>
    <property type="match status" value="1"/>
</dbReference>